<dbReference type="eggNOG" id="COG0119">
    <property type="taxonomic scope" value="Bacteria"/>
</dbReference>
<dbReference type="SMART" id="SM00917">
    <property type="entry name" value="LeuA_dimer"/>
    <property type="match status" value="1"/>
</dbReference>
<keyword evidence="11 12" id="KW-0100">Branched-chain amino acid biosynthesis</keyword>
<evidence type="ECO:0000256" key="10">
    <source>
        <dbReference type="ARBA" id="ARBA00023211"/>
    </source>
</evidence>
<dbReference type="InterPro" id="IPR054691">
    <property type="entry name" value="LeuA/HCS_post-cat"/>
</dbReference>
<dbReference type="Pfam" id="PF00682">
    <property type="entry name" value="HMGL-like"/>
    <property type="match status" value="1"/>
</dbReference>
<dbReference type="GO" id="GO:0030145">
    <property type="term" value="F:manganese ion binding"/>
    <property type="evidence" value="ECO:0007669"/>
    <property type="project" value="UniProtKB-UniRule"/>
</dbReference>
<evidence type="ECO:0000256" key="7">
    <source>
        <dbReference type="ARBA" id="ARBA00022605"/>
    </source>
</evidence>
<dbReference type="NCBIfam" id="NF002085">
    <property type="entry name" value="PRK00915.1-2"/>
    <property type="match status" value="1"/>
</dbReference>
<keyword evidence="14" id="KW-0012">Acyltransferase</keyword>
<reference evidence="15" key="1">
    <citation type="submission" date="2010-11" db="EMBL/GenBank/DDBJ databases">
        <title>The complete genome of Mahella australiensis DSM 15567.</title>
        <authorList>
            <consortium name="US DOE Joint Genome Institute (JGI-PGF)"/>
            <person name="Lucas S."/>
            <person name="Copeland A."/>
            <person name="Lapidus A."/>
            <person name="Bruce D."/>
            <person name="Goodwin L."/>
            <person name="Pitluck S."/>
            <person name="Kyrpides N."/>
            <person name="Mavromatis K."/>
            <person name="Pagani I."/>
            <person name="Ivanova N."/>
            <person name="Teshima H."/>
            <person name="Brettin T."/>
            <person name="Detter J.C."/>
            <person name="Han C."/>
            <person name="Tapia R."/>
            <person name="Land M."/>
            <person name="Hauser L."/>
            <person name="Markowitz V."/>
            <person name="Cheng J.-F."/>
            <person name="Hugenholtz P."/>
            <person name="Woyke T."/>
            <person name="Wu D."/>
            <person name="Spring S."/>
            <person name="Pukall R."/>
            <person name="Steenblock K."/>
            <person name="Schneider S."/>
            <person name="Klenk H.-P."/>
            <person name="Eisen J.A."/>
        </authorList>
    </citation>
    <scope>NUCLEOTIDE SEQUENCE [LARGE SCALE GENOMIC DNA]</scope>
    <source>
        <strain evidence="15">DSM 15567 / CIP 107919 / 50-1 BON</strain>
    </source>
</reference>
<dbReference type="EMBL" id="CP002360">
    <property type="protein sequence ID" value="AEE97906.1"/>
    <property type="molecule type" value="Genomic_DNA"/>
</dbReference>
<dbReference type="OrthoDB" id="9804858at2"/>
<dbReference type="STRING" id="697281.Mahau_2779"/>
<dbReference type="GO" id="GO:0003852">
    <property type="term" value="F:2-isopropylmalate synthase activity"/>
    <property type="evidence" value="ECO:0007669"/>
    <property type="project" value="UniProtKB-UniRule"/>
</dbReference>
<gene>
    <name evidence="12" type="primary">leuA</name>
    <name evidence="14" type="ordered locus">Mahau_2779</name>
</gene>
<comment type="catalytic activity">
    <reaction evidence="12">
        <text>3-methyl-2-oxobutanoate + acetyl-CoA + H2O = (2S)-2-isopropylmalate + CoA + H(+)</text>
        <dbReference type="Rhea" id="RHEA:21524"/>
        <dbReference type="ChEBI" id="CHEBI:1178"/>
        <dbReference type="ChEBI" id="CHEBI:11851"/>
        <dbReference type="ChEBI" id="CHEBI:15377"/>
        <dbReference type="ChEBI" id="CHEBI:15378"/>
        <dbReference type="ChEBI" id="CHEBI:57287"/>
        <dbReference type="ChEBI" id="CHEBI:57288"/>
        <dbReference type="EC" id="2.3.3.13"/>
    </reaction>
</comment>
<dbReference type="NCBIfam" id="NF002088">
    <property type="entry name" value="PRK00915.1-5"/>
    <property type="match status" value="1"/>
</dbReference>
<dbReference type="HAMAP" id="MF_01025">
    <property type="entry name" value="LeuA_type1"/>
    <property type="match status" value="1"/>
</dbReference>
<dbReference type="HOGENOM" id="CLU_022158_0_1_9"/>
<dbReference type="InterPro" id="IPR050073">
    <property type="entry name" value="2-IPM_HCS-like"/>
</dbReference>
<keyword evidence="8 12" id="KW-0808">Transferase</keyword>
<comment type="subunit">
    <text evidence="12">Homodimer.</text>
</comment>
<keyword evidence="10 12" id="KW-0464">Manganese</keyword>
<feature type="binding site" evidence="12">
    <location>
        <position position="238"/>
    </location>
    <ligand>
        <name>Mn(2+)</name>
        <dbReference type="ChEBI" id="CHEBI:29035"/>
    </ligand>
</feature>
<feature type="domain" description="Pyruvate carboxyltransferase" evidence="13">
    <location>
        <begin position="5"/>
        <end position="265"/>
    </location>
</feature>
<dbReference type="AlphaFoldDB" id="F3ZZQ9"/>
<comment type="similarity">
    <text evidence="2 12">Belongs to the alpha-IPM synthase/homocitrate synthase family. LeuA type 1 subfamily.</text>
</comment>
<feature type="binding site" evidence="12">
    <location>
        <position position="202"/>
    </location>
    <ligand>
        <name>Mn(2+)</name>
        <dbReference type="ChEBI" id="CHEBI:29035"/>
    </ligand>
</feature>
<evidence type="ECO:0000256" key="6">
    <source>
        <dbReference type="ARBA" id="ARBA00022490"/>
    </source>
</evidence>
<keyword evidence="9 12" id="KW-0479">Metal-binding</keyword>
<dbReference type="GO" id="GO:0005737">
    <property type="term" value="C:cytoplasm"/>
    <property type="evidence" value="ECO:0007669"/>
    <property type="project" value="UniProtKB-UniRule"/>
</dbReference>
<keyword evidence="7 12" id="KW-0028">Amino-acid biosynthesis</keyword>
<dbReference type="Pfam" id="PF08502">
    <property type="entry name" value="LeuA_dimer"/>
    <property type="match status" value="1"/>
</dbReference>
<keyword evidence="6 12" id="KW-0963">Cytoplasm</keyword>
<evidence type="ECO:0000256" key="1">
    <source>
        <dbReference type="ARBA" id="ARBA00004689"/>
    </source>
</evidence>
<evidence type="ECO:0000256" key="5">
    <source>
        <dbReference type="ARBA" id="ARBA00022430"/>
    </source>
</evidence>
<evidence type="ECO:0000256" key="11">
    <source>
        <dbReference type="ARBA" id="ARBA00023304"/>
    </source>
</evidence>
<feature type="binding site" evidence="12">
    <location>
        <position position="14"/>
    </location>
    <ligand>
        <name>Mn(2+)</name>
        <dbReference type="ChEBI" id="CHEBI:29035"/>
    </ligand>
</feature>
<accession>F3ZZQ9</accession>
<evidence type="ECO:0000256" key="8">
    <source>
        <dbReference type="ARBA" id="ARBA00022679"/>
    </source>
</evidence>
<dbReference type="InterPro" id="IPR013785">
    <property type="entry name" value="Aldolase_TIM"/>
</dbReference>
<dbReference type="Proteomes" id="UP000008457">
    <property type="component" value="Chromosome"/>
</dbReference>
<dbReference type="PROSITE" id="PS00816">
    <property type="entry name" value="AIPM_HOMOCIT_SYNTH_2"/>
    <property type="match status" value="1"/>
</dbReference>
<reference evidence="14 15" key="2">
    <citation type="journal article" date="2011" name="Stand. Genomic Sci.">
        <title>Complete genome sequence of Mahella australiensis type strain (50-1 BON).</title>
        <authorList>
            <person name="Sikorski J."/>
            <person name="Teshima H."/>
            <person name="Nolan M."/>
            <person name="Lucas S."/>
            <person name="Hammon N."/>
            <person name="Deshpande S."/>
            <person name="Cheng J.F."/>
            <person name="Pitluck S."/>
            <person name="Liolios K."/>
            <person name="Pagani I."/>
            <person name="Ivanova N."/>
            <person name="Huntemann M."/>
            <person name="Mavromatis K."/>
            <person name="Ovchinikova G."/>
            <person name="Pati A."/>
            <person name="Tapia R."/>
            <person name="Han C."/>
            <person name="Goodwin L."/>
            <person name="Chen A."/>
            <person name="Palaniappan K."/>
            <person name="Land M."/>
            <person name="Hauser L."/>
            <person name="Ngatchou-Djao O.D."/>
            <person name="Rohde M."/>
            <person name="Pukall R."/>
            <person name="Spring S."/>
            <person name="Abt B."/>
            <person name="Goker M."/>
            <person name="Detter J.C."/>
            <person name="Woyke T."/>
            <person name="Bristow J."/>
            <person name="Markowitz V."/>
            <person name="Hugenholtz P."/>
            <person name="Eisen J.A."/>
            <person name="Kyrpides N.C."/>
            <person name="Klenk H.P."/>
            <person name="Lapidus A."/>
        </authorList>
    </citation>
    <scope>NUCLEOTIDE SEQUENCE [LARGE SCALE GENOMIC DNA]</scope>
    <source>
        <strain evidence="15">DSM 15567 / CIP 107919 / 50-1 BON</strain>
    </source>
</reference>
<dbReference type="InterPro" id="IPR002034">
    <property type="entry name" value="AIPM/Hcit_synth_CS"/>
</dbReference>
<protein>
    <recommendedName>
        <fullName evidence="4 12">2-isopropylmalate synthase</fullName>
        <ecNumber evidence="3 12">2.3.3.13</ecNumber>
    </recommendedName>
    <alternativeName>
        <fullName evidence="12">Alpha-IPM synthase</fullName>
    </alternativeName>
    <alternativeName>
        <fullName evidence="12">Alpha-isopropylmalate synthase</fullName>
    </alternativeName>
</protein>
<dbReference type="SUPFAM" id="SSF51569">
    <property type="entry name" value="Aldolase"/>
    <property type="match status" value="1"/>
</dbReference>
<dbReference type="KEGG" id="mas:Mahau_2779"/>
<comment type="cofactor">
    <cofactor evidence="12">
        <name>Mn(2+)</name>
        <dbReference type="ChEBI" id="CHEBI:29035"/>
    </cofactor>
</comment>
<dbReference type="InterPro" id="IPR005671">
    <property type="entry name" value="LeuA_bact_synth"/>
</dbReference>
<dbReference type="Gene3D" id="1.10.238.260">
    <property type="match status" value="1"/>
</dbReference>
<evidence type="ECO:0000256" key="12">
    <source>
        <dbReference type="HAMAP-Rule" id="MF_01025"/>
    </source>
</evidence>
<dbReference type="Pfam" id="PF22617">
    <property type="entry name" value="HCS_D2"/>
    <property type="match status" value="1"/>
</dbReference>
<evidence type="ECO:0000259" key="13">
    <source>
        <dbReference type="PROSITE" id="PS50991"/>
    </source>
</evidence>
<feature type="binding site" evidence="12">
    <location>
        <position position="204"/>
    </location>
    <ligand>
        <name>Mn(2+)</name>
        <dbReference type="ChEBI" id="CHEBI:29035"/>
    </ligand>
</feature>
<name>F3ZZQ9_MAHA5</name>
<dbReference type="FunFam" id="3.30.160.270:FF:000001">
    <property type="entry name" value="2-isopropylmalate synthase"/>
    <property type="match status" value="1"/>
</dbReference>
<comment type="pathway">
    <text evidence="1 12">Amino-acid biosynthesis; L-leucine biosynthesis; L-leucine from 3-methyl-2-oxobutanoate: step 1/4.</text>
</comment>
<dbReference type="RefSeq" id="WP_013782329.1">
    <property type="nucleotide sequence ID" value="NC_015520.1"/>
</dbReference>
<evidence type="ECO:0000313" key="14">
    <source>
        <dbReference type="EMBL" id="AEE97906.1"/>
    </source>
</evidence>
<organism evidence="14 15">
    <name type="scientific">Mahella australiensis (strain DSM 15567 / CIP 107919 / 50-1 BON)</name>
    <dbReference type="NCBI Taxonomy" id="697281"/>
    <lineage>
        <taxon>Bacteria</taxon>
        <taxon>Bacillati</taxon>
        <taxon>Bacillota</taxon>
        <taxon>Clostridia</taxon>
        <taxon>Thermoanaerobacterales</taxon>
        <taxon>Thermoanaerobacterales Family IV. Incertae Sedis</taxon>
        <taxon>Mahella</taxon>
    </lineage>
</organism>
<dbReference type="InterPro" id="IPR013709">
    <property type="entry name" value="2-isopropylmalate_synth_dimer"/>
</dbReference>
<dbReference type="Gene3D" id="3.20.20.70">
    <property type="entry name" value="Aldolase class I"/>
    <property type="match status" value="1"/>
</dbReference>
<evidence type="ECO:0000256" key="9">
    <source>
        <dbReference type="ARBA" id="ARBA00022723"/>
    </source>
</evidence>
<dbReference type="InterPro" id="IPR036230">
    <property type="entry name" value="LeuA_allosteric_dom_sf"/>
</dbReference>
<dbReference type="PROSITE" id="PS00815">
    <property type="entry name" value="AIPM_HOMOCIT_SYNTH_1"/>
    <property type="match status" value="1"/>
</dbReference>
<dbReference type="UniPathway" id="UPA00048">
    <property type="reaction ID" value="UER00070"/>
</dbReference>
<dbReference type="GO" id="GO:0009098">
    <property type="term" value="P:L-leucine biosynthetic process"/>
    <property type="evidence" value="ECO:0007669"/>
    <property type="project" value="UniProtKB-UniRule"/>
</dbReference>
<sequence length="504" mass="55100">MDDIIRVFDTTLRDGEQSPGVSLNTEEKLEIARQLEKLGVDVIEAGFPIASKGDFEAVRAIAREVRRPAICGLCRAVKADIDRAWEALKEAAHPRIHVFIATSDIHLKYKLKMTREEVLKASVESVAYAKSLGAEVQFSAEDASRTDLEYLYQVFAAVIEAGADVINVPDTVGYSVPDEFGALIRGIKGNVPGIDKVQLSVHCHNDLGMATANSLAAVQNGIQQVEGTINGIGERAGNAALEEIIMALNTRRDYFKRAVNIDTTQIYRTSMLVAHLTGMDIQPNKAIVGANAFAHEAGIHQHGVLSERSTYEIMTPESIGLKQNKMVLGKLSGRHAFEERLKELGYNLSQDEINAAFERFKDLADKKKVVLDKDIEALVTEKAIKIPEIYALDQFQISSGNKVTATATVRLKHGDQFIEEAACGDGPVDAVFNAIERCIGREVPLDDYGIRAVTEGKDALGEVTVRVRNDGQVFVGKGVSTDIIEASARAYIDAINKMLYETAK</sequence>
<comment type="function">
    <text evidence="12">Catalyzes the condensation of the acetyl group of acetyl-CoA with 3-methyl-2-oxobutanoate (2-ketoisovalerate) to form 3-carboxy-3-hydroxy-4-methylpentanoate (2-isopropylmalate).</text>
</comment>
<dbReference type="NCBIfam" id="TIGR00973">
    <property type="entry name" value="leuA_bact"/>
    <property type="match status" value="1"/>
</dbReference>
<dbReference type="SUPFAM" id="SSF110921">
    <property type="entry name" value="2-isopropylmalate synthase LeuA, allosteric (dimerisation) domain"/>
    <property type="match status" value="1"/>
</dbReference>
<dbReference type="CDD" id="cd07940">
    <property type="entry name" value="DRE_TIM_IPMS"/>
    <property type="match status" value="1"/>
</dbReference>
<dbReference type="InterPro" id="IPR000891">
    <property type="entry name" value="PYR_CT"/>
</dbReference>
<feature type="region of interest" description="Regulatory domain" evidence="12">
    <location>
        <begin position="391"/>
        <end position="504"/>
    </location>
</feature>
<dbReference type="PROSITE" id="PS50991">
    <property type="entry name" value="PYR_CT"/>
    <property type="match status" value="1"/>
</dbReference>
<evidence type="ECO:0000256" key="4">
    <source>
        <dbReference type="ARBA" id="ARBA00018198"/>
    </source>
</evidence>
<evidence type="ECO:0000256" key="2">
    <source>
        <dbReference type="ARBA" id="ARBA00009396"/>
    </source>
</evidence>
<dbReference type="FunFam" id="1.10.238.260:FF:000001">
    <property type="entry name" value="2-isopropylmalate synthase"/>
    <property type="match status" value="1"/>
</dbReference>
<dbReference type="NCBIfam" id="NF002086">
    <property type="entry name" value="PRK00915.1-3"/>
    <property type="match status" value="1"/>
</dbReference>
<dbReference type="PANTHER" id="PTHR10277:SF9">
    <property type="entry name" value="2-ISOPROPYLMALATE SYNTHASE 1, CHLOROPLASTIC-RELATED"/>
    <property type="match status" value="1"/>
</dbReference>
<dbReference type="Gene3D" id="3.30.160.270">
    <property type="match status" value="1"/>
</dbReference>
<dbReference type="GO" id="GO:0003985">
    <property type="term" value="F:acetyl-CoA C-acetyltransferase activity"/>
    <property type="evidence" value="ECO:0007669"/>
    <property type="project" value="UniProtKB-UniRule"/>
</dbReference>
<keyword evidence="15" id="KW-1185">Reference proteome</keyword>
<dbReference type="FunFam" id="3.20.20.70:FF:000010">
    <property type="entry name" value="2-isopropylmalate synthase"/>
    <property type="match status" value="1"/>
</dbReference>
<evidence type="ECO:0000256" key="3">
    <source>
        <dbReference type="ARBA" id="ARBA00012973"/>
    </source>
</evidence>
<proteinExistence type="inferred from homology"/>
<dbReference type="PANTHER" id="PTHR10277">
    <property type="entry name" value="HOMOCITRATE SYNTHASE-RELATED"/>
    <property type="match status" value="1"/>
</dbReference>
<evidence type="ECO:0000313" key="15">
    <source>
        <dbReference type="Proteomes" id="UP000008457"/>
    </source>
</evidence>
<dbReference type="EC" id="2.3.3.13" evidence="3 12"/>
<keyword evidence="5 12" id="KW-0432">Leucine biosynthesis</keyword>